<evidence type="ECO:0000313" key="2">
    <source>
        <dbReference type="EMBL" id="STP30702.1"/>
    </source>
</evidence>
<organism evidence="2 3">
    <name type="scientific">Enterococcus durans</name>
    <dbReference type="NCBI Taxonomy" id="53345"/>
    <lineage>
        <taxon>Bacteria</taxon>
        <taxon>Bacillati</taxon>
        <taxon>Bacillota</taxon>
        <taxon>Bacilli</taxon>
        <taxon>Lactobacillales</taxon>
        <taxon>Enterococcaceae</taxon>
        <taxon>Enterococcus</taxon>
    </lineage>
</organism>
<protein>
    <submittedName>
        <fullName evidence="2">Putative phage protein YopX</fullName>
    </submittedName>
</protein>
<dbReference type="NCBIfam" id="TIGR01671">
    <property type="entry name" value="phage_TIGR01671"/>
    <property type="match status" value="1"/>
</dbReference>
<dbReference type="Gene3D" id="2.30.30.290">
    <property type="entry name" value="YopX-like domains"/>
    <property type="match status" value="1"/>
</dbReference>
<sequence>MIPKFRAYSKEENEMYYPHNDKNVDWTIDDETGFIAPLVNLGGGMWGMIDKYELMQSTTLKDKNGVEIFEGDIVLVSVQNGFDYLDNKVCIVKNSIDYSGLVCATVDEDLEYRIFNTELFEEYTYEVIGNIYENSELLEG</sequence>
<reference evidence="2 3" key="1">
    <citation type="submission" date="2018-06" db="EMBL/GenBank/DDBJ databases">
        <authorList>
            <consortium name="Pathogen Informatics"/>
            <person name="Doyle S."/>
        </authorList>
    </citation>
    <scope>NUCLEOTIDE SEQUENCE [LARGE SCALE GENOMIC DNA]</scope>
    <source>
        <strain evidence="2 3">NCTC8129</strain>
    </source>
</reference>
<dbReference type="InterPro" id="IPR023385">
    <property type="entry name" value="YopX-like_C"/>
</dbReference>
<accession>A0A377KPN1</accession>
<dbReference type="AlphaFoldDB" id="A0A377KPN1"/>
<dbReference type="SUPFAM" id="SSF159006">
    <property type="entry name" value="YopX-like"/>
    <property type="match status" value="1"/>
</dbReference>
<dbReference type="RefSeq" id="WP_115235925.1">
    <property type="nucleotide sequence ID" value="NZ_UGIF01000002.1"/>
</dbReference>
<feature type="domain" description="YopX protein" evidence="1">
    <location>
        <begin position="4"/>
        <end position="139"/>
    </location>
</feature>
<dbReference type="Proteomes" id="UP000254070">
    <property type="component" value="Unassembled WGS sequence"/>
</dbReference>
<gene>
    <name evidence="2" type="primary">yopX_2</name>
    <name evidence="2" type="ORF">NCTC8129_02955</name>
</gene>
<evidence type="ECO:0000313" key="3">
    <source>
        <dbReference type="Proteomes" id="UP000254070"/>
    </source>
</evidence>
<proteinExistence type="predicted"/>
<dbReference type="InterPro" id="IPR010024">
    <property type="entry name" value="CHP16711"/>
</dbReference>
<dbReference type="EMBL" id="UGIF01000002">
    <property type="protein sequence ID" value="STP30702.1"/>
    <property type="molecule type" value="Genomic_DNA"/>
</dbReference>
<dbReference type="Pfam" id="PF09643">
    <property type="entry name" value="YopX"/>
    <property type="match status" value="1"/>
</dbReference>
<evidence type="ECO:0000259" key="1">
    <source>
        <dbReference type="Pfam" id="PF09643"/>
    </source>
</evidence>
<dbReference type="InterPro" id="IPR019096">
    <property type="entry name" value="YopX_protein"/>
</dbReference>
<name>A0A377KPN1_9ENTE</name>